<gene>
    <name evidence="1" type="ORF">HMPREF9997_01285</name>
</gene>
<protein>
    <recommendedName>
        <fullName evidence="3">Ferric siderophore reductase C-terminal domain-containing protein</fullName>
    </recommendedName>
</protein>
<dbReference type="eggNOG" id="ENOG5031R27">
    <property type="taxonomic scope" value="Bacteria"/>
</dbReference>
<name>L1MFR0_9CORY</name>
<comment type="caution">
    <text evidence="1">The sequence shown here is derived from an EMBL/GenBank/DDBJ whole genome shotgun (WGS) entry which is preliminary data.</text>
</comment>
<reference evidence="1 2" key="1">
    <citation type="submission" date="2012-05" db="EMBL/GenBank/DDBJ databases">
        <authorList>
            <person name="Weinstock G."/>
            <person name="Sodergren E."/>
            <person name="Lobos E.A."/>
            <person name="Fulton L."/>
            <person name="Fulton R."/>
            <person name="Courtney L."/>
            <person name="Fronick C."/>
            <person name="O'Laughlin M."/>
            <person name="Godfrey J."/>
            <person name="Wilson R.M."/>
            <person name="Miner T."/>
            <person name="Farmer C."/>
            <person name="Delehaunty K."/>
            <person name="Cordes M."/>
            <person name="Minx P."/>
            <person name="Tomlinson C."/>
            <person name="Chen J."/>
            <person name="Wollam A."/>
            <person name="Pepin K.H."/>
            <person name="Bhonagiri V."/>
            <person name="Zhang X."/>
            <person name="Suruliraj S."/>
            <person name="Warren W."/>
            <person name="Mitreva M."/>
            <person name="Mardis E.R."/>
            <person name="Wilson R.K."/>
        </authorList>
    </citation>
    <scope>NUCLEOTIDE SEQUENCE [LARGE SCALE GENOMIC DNA]</scope>
    <source>
        <strain evidence="1 2">F0235</strain>
    </source>
</reference>
<keyword evidence="2" id="KW-1185">Reference proteome</keyword>
<evidence type="ECO:0000313" key="1">
    <source>
        <dbReference type="EMBL" id="EKX90077.1"/>
    </source>
</evidence>
<evidence type="ECO:0008006" key="3">
    <source>
        <dbReference type="Google" id="ProtNLM"/>
    </source>
</evidence>
<dbReference type="RefSeq" id="WP_006063521.1">
    <property type="nucleotide sequence ID" value="NZ_KB290831.1"/>
</dbReference>
<organism evidence="1 2">
    <name type="scientific">Corynebacterium durum F0235</name>
    <dbReference type="NCBI Taxonomy" id="1035195"/>
    <lineage>
        <taxon>Bacteria</taxon>
        <taxon>Bacillati</taxon>
        <taxon>Actinomycetota</taxon>
        <taxon>Actinomycetes</taxon>
        <taxon>Mycobacteriales</taxon>
        <taxon>Corynebacteriaceae</taxon>
        <taxon>Corynebacterium</taxon>
    </lineage>
</organism>
<evidence type="ECO:0000313" key="2">
    <source>
        <dbReference type="Proteomes" id="UP000010445"/>
    </source>
</evidence>
<dbReference type="STRING" id="1035195.HMPREF9997_01285"/>
<dbReference type="EMBL" id="AMEM01000018">
    <property type="protein sequence ID" value="EKX90077.1"/>
    <property type="molecule type" value="Genomic_DNA"/>
</dbReference>
<accession>L1MFR0</accession>
<dbReference type="Proteomes" id="UP000010445">
    <property type="component" value="Unassembled WGS sequence"/>
</dbReference>
<proteinExistence type="predicted"/>
<sequence length="244" mass="26756">MNERDGNGDVATLVANLRGMSFQYKLHVGELPDESEMVLLSDLADAGKAREVAQVFHAHYGTPRLRFAGSLSFQRCAHRLVGIVVGTWLLTGNVPVLAPDETALRITHGGATELYVASWHTVHGSAAKCMHHVSTLMEPLVDAFRAGTGVGRANLHGNVAATVGGVVRNARRRHEHCGLHGAVGEDLLEHAIGDGRPLNTYGWFEDAQFFRESCCHWHTTGNDNCDWCTHRSVEERRARFAQNS</sequence>
<dbReference type="HOGENOM" id="CLU_1064496_0_0_11"/>
<dbReference type="OrthoDB" id="4410286at2"/>
<dbReference type="AlphaFoldDB" id="L1MFR0"/>